<gene>
    <name evidence="1" type="ORF">M2A_1268</name>
</gene>
<comment type="caution">
    <text evidence="1">The sequence shown here is derived from an EMBL/GenBank/DDBJ whole genome shotgun (WGS) entry which is preliminary data.</text>
</comment>
<keyword evidence="2" id="KW-1185">Reference proteome</keyword>
<dbReference type="AlphaFoldDB" id="A0A081B9Q1"/>
<accession>A0A081B9Q1</accession>
<protein>
    <recommendedName>
        <fullName evidence="3">Carrier domain-containing protein</fullName>
    </recommendedName>
</protein>
<reference evidence="1 2" key="1">
    <citation type="submission" date="2014-07" db="EMBL/GenBank/DDBJ databases">
        <title>Tepidicaulis marinum gen. nov., sp. nov., a novel marine bacterium denitrifying nitrate to nitrous oxide strictly under microaerobic conditions.</title>
        <authorList>
            <person name="Takeuchi M."/>
            <person name="Yamagishi T."/>
            <person name="Kamagata Y."/>
            <person name="Oshima K."/>
            <person name="Hattori M."/>
            <person name="Katayama T."/>
            <person name="Hanada S."/>
            <person name="Tamaki H."/>
            <person name="Marumo K."/>
            <person name="Maeda H."/>
            <person name="Nedachi M."/>
            <person name="Iwasaki W."/>
            <person name="Suwa Y."/>
            <person name="Sakata S."/>
        </authorList>
    </citation>
    <scope>NUCLEOTIDE SEQUENCE [LARGE SCALE GENOMIC DNA]</scope>
    <source>
        <strain evidence="1 2">MA2</strain>
    </source>
</reference>
<evidence type="ECO:0008006" key="3">
    <source>
        <dbReference type="Google" id="ProtNLM"/>
    </source>
</evidence>
<evidence type="ECO:0000313" key="1">
    <source>
        <dbReference type="EMBL" id="GAK44769.1"/>
    </source>
</evidence>
<dbReference type="EMBL" id="BBIO01000005">
    <property type="protein sequence ID" value="GAK44769.1"/>
    <property type="molecule type" value="Genomic_DNA"/>
</dbReference>
<dbReference type="RefSeq" id="WP_045444621.1">
    <property type="nucleotide sequence ID" value="NZ_BBIO01000005.1"/>
</dbReference>
<dbReference type="Proteomes" id="UP000028702">
    <property type="component" value="Unassembled WGS sequence"/>
</dbReference>
<dbReference type="STRING" id="1333998.M2A_1268"/>
<organism evidence="1 2">
    <name type="scientific">Tepidicaulis marinus</name>
    <dbReference type="NCBI Taxonomy" id="1333998"/>
    <lineage>
        <taxon>Bacteria</taxon>
        <taxon>Pseudomonadati</taxon>
        <taxon>Pseudomonadota</taxon>
        <taxon>Alphaproteobacteria</taxon>
        <taxon>Hyphomicrobiales</taxon>
        <taxon>Parvibaculaceae</taxon>
        <taxon>Tepidicaulis</taxon>
    </lineage>
</organism>
<sequence length="96" mass="10113">MQRDALLALLENAIAQVNATLAPEKQISAAPGTVLTGAESQLDSLTLTTLFFEIEARASAEAGASIDLFGAPFLLDPDHSLTVNDLAFWLSEQLAA</sequence>
<evidence type="ECO:0000313" key="2">
    <source>
        <dbReference type="Proteomes" id="UP000028702"/>
    </source>
</evidence>
<proteinExistence type="predicted"/>
<name>A0A081B9Q1_9HYPH</name>